<dbReference type="InterPro" id="IPR000387">
    <property type="entry name" value="Tyr_Pase_dom"/>
</dbReference>
<keyword evidence="3" id="KW-1185">Reference proteome</keyword>
<feature type="domain" description="Tyrosine specific protein phosphatases" evidence="1">
    <location>
        <begin position="159"/>
        <end position="194"/>
    </location>
</feature>
<dbReference type="InterPro" id="IPR026893">
    <property type="entry name" value="Tyr/Ser_Pase_IphP-type"/>
</dbReference>
<dbReference type="Pfam" id="PF13350">
    <property type="entry name" value="Y_phosphatase3"/>
    <property type="match status" value="1"/>
</dbReference>
<name>A0ABW1NF25_9ACTN</name>
<comment type="caution">
    <text evidence="2">The sequence shown here is derived from an EMBL/GenBank/DDBJ whole genome shotgun (WGS) entry which is preliminary data.</text>
</comment>
<protein>
    <submittedName>
        <fullName evidence="2">Tyrosine-protein phosphatase</fullName>
    </submittedName>
</protein>
<dbReference type="PROSITE" id="PS50056">
    <property type="entry name" value="TYR_PHOSPHATASE_2"/>
    <property type="match status" value="1"/>
</dbReference>
<sequence length="284" mass="31088">MNELTRWIDLDGAVNVRDLGGLPTLDGGTTRFGRVLRADNLQDLSDPDIERLLGELKLRDVVDLRSHAEVDLEGPGPLTRVPDVTIHHHTLFAEAGRHTDVEADTSAVPLRATAEAEAREAAARIDGDRVLPWQGRHENKVAEVRVVGFYTAYLRDRPDSVLAALRVLAYGDGAAIVHCAAGKDRTGVVSALALSVADVTREAIVADYVATGDRLESLLGRLRGSSTYRDDLDSRPPDSHRPRPEYMEFFLDSLGADYDGPLGWLDRHGWTAADAAALRSRLRD</sequence>
<evidence type="ECO:0000313" key="3">
    <source>
        <dbReference type="Proteomes" id="UP001596137"/>
    </source>
</evidence>
<evidence type="ECO:0000259" key="1">
    <source>
        <dbReference type="PROSITE" id="PS50056"/>
    </source>
</evidence>
<dbReference type="PROSITE" id="PS00383">
    <property type="entry name" value="TYR_PHOSPHATASE_1"/>
    <property type="match status" value="1"/>
</dbReference>
<gene>
    <name evidence="2" type="ORF">ACFP1K_11915</name>
</gene>
<evidence type="ECO:0000313" key="2">
    <source>
        <dbReference type="EMBL" id="MFC6081865.1"/>
    </source>
</evidence>
<dbReference type="EMBL" id="JBHSRF010000012">
    <property type="protein sequence ID" value="MFC6081865.1"/>
    <property type="molecule type" value="Genomic_DNA"/>
</dbReference>
<dbReference type="RefSeq" id="WP_380750685.1">
    <property type="nucleotide sequence ID" value="NZ_JBHSRF010000012.1"/>
</dbReference>
<dbReference type="SUPFAM" id="SSF52799">
    <property type="entry name" value="(Phosphotyrosine protein) phosphatases II"/>
    <property type="match status" value="1"/>
</dbReference>
<dbReference type="Proteomes" id="UP001596137">
    <property type="component" value="Unassembled WGS sequence"/>
</dbReference>
<organism evidence="2 3">
    <name type="scientific">Sphaerisporangium aureirubrum</name>
    <dbReference type="NCBI Taxonomy" id="1544736"/>
    <lineage>
        <taxon>Bacteria</taxon>
        <taxon>Bacillati</taxon>
        <taxon>Actinomycetota</taxon>
        <taxon>Actinomycetes</taxon>
        <taxon>Streptosporangiales</taxon>
        <taxon>Streptosporangiaceae</taxon>
        <taxon>Sphaerisporangium</taxon>
    </lineage>
</organism>
<reference evidence="3" key="1">
    <citation type="journal article" date="2019" name="Int. J. Syst. Evol. Microbiol.">
        <title>The Global Catalogue of Microorganisms (GCM) 10K type strain sequencing project: providing services to taxonomists for standard genome sequencing and annotation.</title>
        <authorList>
            <consortium name="The Broad Institute Genomics Platform"/>
            <consortium name="The Broad Institute Genome Sequencing Center for Infectious Disease"/>
            <person name="Wu L."/>
            <person name="Ma J."/>
        </authorList>
    </citation>
    <scope>NUCLEOTIDE SEQUENCE [LARGE SCALE GENOMIC DNA]</scope>
    <source>
        <strain evidence="3">JCM 30346</strain>
    </source>
</reference>
<proteinExistence type="predicted"/>
<dbReference type="Gene3D" id="3.90.190.10">
    <property type="entry name" value="Protein tyrosine phosphatase superfamily"/>
    <property type="match status" value="1"/>
</dbReference>
<dbReference type="InterPro" id="IPR016130">
    <property type="entry name" value="Tyr_Pase_AS"/>
</dbReference>
<dbReference type="InterPro" id="IPR029021">
    <property type="entry name" value="Prot-tyrosine_phosphatase-like"/>
</dbReference>
<accession>A0ABW1NF25</accession>